<evidence type="ECO:0000313" key="1">
    <source>
        <dbReference type="EMBL" id="JAP87966.1"/>
    </source>
</evidence>
<accession>A0A131ZBT9</accession>
<dbReference type="AlphaFoldDB" id="A0A131ZBT9"/>
<name>A0A131ZBT9_RHIAP</name>
<dbReference type="Gene3D" id="2.10.80.10">
    <property type="entry name" value="Lipase, subunit A"/>
    <property type="match status" value="1"/>
</dbReference>
<sequence length="130" mass="14540">TFEAACSAAHEIPSMSYSRTTKAVLIYLIIVNIADECSGFSYPDELCRPDSRASRGRRAVVPKFTRRKGEHCMNSDDCERHLCCLYSNNTCQPKAKLGEPCSEDQVKGGCYNPYCPCLDWLVCVNGRCEI</sequence>
<organism evidence="1">
    <name type="scientific">Rhipicephalus appendiculatus</name>
    <name type="common">Brown ear tick</name>
    <dbReference type="NCBI Taxonomy" id="34631"/>
    <lineage>
        <taxon>Eukaryota</taxon>
        <taxon>Metazoa</taxon>
        <taxon>Ecdysozoa</taxon>
        <taxon>Arthropoda</taxon>
        <taxon>Chelicerata</taxon>
        <taxon>Arachnida</taxon>
        <taxon>Acari</taxon>
        <taxon>Parasitiformes</taxon>
        <taxon>Ixodida</taxon>
        <taxon>Ixodoidea</taxon>
        <taxon>Ixodidae</taxon>
        <taxon>Rhipicephalinae</taxon>
        <taxon>Rhipicephalus</taxon>
        <taxon>Rhipicephalus</taxon>
    </lineage>
</organism>
<feature type="non-terminal residue" evidence="1">
    <location>
        <position position="1"/>
    </location>
</feature>
<protein>
    <submittedName>
        <fullName evidence="1">Ixodegrin B</fullName>
    </submittedName>
</protein>
<proteinExistence type="predicted"/>
<dbReference type="EMBL" id="GEDV01000591">
    <property type="protein sequence ID" value="JAP87966.1"/>
    <property type="molecule type" value="Transcribed_RNA"/>
</dbReference>
<reference evidence="1" key="1">
    <citation type="journal article" date="2016" name="Ticks Tick Borne Dis.">
        <title>De novo assembly and annotation of the salivary gland transcriptome of Rhipicephalus appendiculatus male and female ticks during blood feeding.</title>
        <authorList>
            <person name="de Castro M.H."/>
            <person name="de Klerk D."/>
            <person name="Pienaar R."/>
            <person name="Latif A.A."/>
            <person name="Rees D.J."/>
            <person name="Mans B.J."/>
        </authorList>
    </citation>
    <scope>NUCLEOTIDE SEQUENCE</scope>
    <source>
        <tissue evidence="1">Salivary glands</tissue>
    </source>
</reference>